<dbReference type="Proteomes" id="UP001642487">
    <property type="component" value="Chromosome 1"/>
</dbReference>
<keyword evidence="1" id="KW-0472">Membrane</keyword>
<evidence type="ECO:0000313" key="3">
    <source>
        <dbReference type="Proteomes" id="UP001642487"/>
    </source>
</evidence>
<evidence type="ECO:0000256" key="1">
    <source>
        <dbReference type="SAM" id="Phobius"/>
    </source>
</evidence>
<keyword evidence="1" id="KW-0812">Transmembrane</keyword>
<protein>
    <submittedName>
        <fullName evidence="2">Uncharacterized protein</fullName>
    </submittedName>
</protein>
<proteinExistence type="predicted"/>
<gene>
    <name evidence="2" type="ORF">CITCOLO1_LOCUS1002</name>
</gene>
<reference evidence="2 3" key="1">
    <citation type="submission" date="2024-03" db="EMBL/GenBank/DDBJ databases">
        <authorList>
            <person name="Gkanogiannis A."/>
            <person name="Becerra Lopez-Lavalle L."/>
        </authorList>
    </citation>
    <scope>NUCLEOTIDE SEQUENCE [LARGE SCALE GENOMIC DNA]</scope>
</reference>
<organism evidence="2 3">
    <name type="scientific">Citrullus colocynthis</name>
    <name type="common">colocynth</name>
    <dbReference type="NCBI Taxonomy" id="252529"/>
    <lineage>
        <taxon>Eukaryota</taxon>
        <taxon>Viridiplantae</taxon>
        <taxon>Streptophyta</taxon>
        <taxon>Embryophyta</taxon>
        <taxon>Tracheophyta</taxon>
        <taxon>Spermatophyta</taxon>
        <taxon>Magnoliopsida</taxon>
        <taxon>eudicotyledons</taxon>
        <taxon>Gunneridae</taxon>
        <taxon>Pentapetalae</taxon>
        <taxon>rosids</taxon>
        <taxon>fabids</taxon>
        <taxon>Cucurbitales</taxon>
        <taxon>Cucurbitaceae</taxon>
        <taxon>Benincaseae</taxon>
        <taxon>Citrullus</taxon>
    </lineage>
</organism>
<name>A0ABP0XRT7_9ROSI</name>
<keyword evidence="1" id="KW-1133">Transmembrane helix</keyword>
<feature type="transmembrane region" description="Helical" evidence="1">
    <location>
        <begin position="37"/>
        <end position="59"/>
    </location>
</feature>
<evidence type="ECO:0000313" key="2">
    <source>
        <dbReference type="EMBL" id="CAK9309425.1"/>
    </source>
</evidence>
<sequence>MTSAATVDCEVPPLLVFRRREYFFQRIPFGFSFWNSLHFPLGLVLEAFVLRIWISYYLLSETLTSWLFAVSLDKLKVFQIPHRVIMLNDVDFGALLCSCYPQKSALYFGYLLWQLKEFGINAGVLRSALSMSIRGMLDGSALARAEAKLHGLGQTQVACLFLISVDPRPFYLTHFLPDF</sequence>
<keyword evidence="3" id="KW-1185">Reference proteome</keyword>
<accession>A0ABP0XRT7</accession>
<dbReference type="EMBL" id="OZ021735">
    <property type="protein sequence ID" value="CAK9309425.1"/>
    <property type="molecule type" value="Genomic_DNA"/>
</dbReference>